<evidence type="ECO:0000313" key="3">
    <source>
        <dbReference type="Proteomes" id="UP001302602"/>
    </source>
</evidence>
<dbReference type="Proteomes" id="UP001302602">
    <property type="component" value="Unassembled WGS sequence"/>
</dbReference>
<feature type="chain" id="PRO_5042921612" description="Secreted protein" evidence="1">
    <location>
        <begin position="18"/>
        <end position="242"/>
    </location>
</feature>
<dbReference type="AlphaFoldDB" id="A0AAN6U9U4"/>
<protein>
    <recommendedName>
        <fullName evidence="4">Secreted protein</fullName>
    </recommendedName>
</protein>
<comment type="caution">
    <text evidence="2">The sequence shown here is derived from an EMBL/GenBank/DDBJ whole genome shotgun (WGS) entry which is preliminary data.</text>
</comment>
<dbReference type="RefSeq" id="XP_062652843.1">
    <property type="nucleotide sequence ID" value="XM_062791803.1"/>
</dbReference>
<feature type="signal peptide" evidence="1">
    <location>
        <begin position="1"/>
        <end position="17"/>
    </location>
</feature>
<gene>
    <name evidence="2" type="ORF">N657DRAFT_639617</name>
</gene>
<organism evidence="2 3">
    <name type="scientific">Parathielavia appendiculata</name>
    <dbReference type="NCBI Taxonomy" id="2587402"/>
    <lineage>
        <taxon>Eukaryota</taxon>
        <taxon>Fungi</taxon>
        <taxon>Dikarya</taxon>
        <taxon>Ascomycota</taxon>
        <taxon>Pezizomycotina</taxon>
        <taxon>Sordariomycetes</taxon>
        <taxon>Sordariomycetidae</taxon>
        <taxon>Sordariales</taxon>
        <taxon>Chaetomiaceae</taxon>
        <taxon>Parathielavia</taxon>
    </lineage>
</organism>
<reference evidence="2" key="1">
    <citation type="journal article" date="2023" name="Mol. Phylogenet. Evol.">
        <title>Genome-scale phylogeny and comparative genomics of the fungal order Sordariales.</title>
        <authorList>
            <person name="Hensen N."/>
            <person name="Bonometti L."/>
            <person name="Westerberg I."/>
            <person name="Brannstrom I.O."/>
            <person name="Guillou S."/>
            <person name="Cros-Aarteil S."/>
            <person name="Calhoun S."/>
            <person name="Haridas S."/>
            <person name="Kuo A."/>
            <person name="Mondo S."/>
            <person name="Pangilinan J."/>
            <person name="Riley R."/>
            <person name="LaButti K."/>
            <person name="Andreopoulos B."/>
            <person name="Lipzen A."/>
            <person name="Chen C."/>
            <person name="Yan M."/>
            <person name="Daum C."/>
            <person name="Ng V."/>
            <person name="Clum A."/>
            <person name="Steindorff A."/>
            <person name="Ohm R.A."/>
            <person name="Martin F."/>
            <person name="Silar P."/>
            <person name="Natvig D.O."/>
            <person name="Lalanne C."/>
            <person name="Gautier V."/>
            <person name="Ament-Velasquez S.L."/>
            <person name="Kruys A."/>
            <person name="Hutchinson M.I."/>
            <person name="Powell A.J."/>
            <person name="Barry K."/>
            <person name="Miller A.N."/>
            <person name="Grigoriev I.V."/>
            <person name="Debuchy R."/>
            <person name="Gladieux P."/>
            <person name="Hiltunen Thoren M."/>
            <person name="Johannesson H."/>
        </authorList>
    </citation>
    <scope>NUCLEOTIDE SEQUENCE</scope>
    <source>
        <strain evidence="2">CBS 731.68</strain>
    </source>
</reference>
<reference evidence="2" key="2">
    <citation type="submission" date="2023-05" db="EMBL/GenBank/DDBJ databases">
        <authorList>
            <consortium name="Lawrence Berkeley National Laboratory"/>
            <person name="Steindorff A."/>
            <person name="Hensen N."/>
            <person name="Bonometti L."/>
            <person name="Westerberg I."/>
            <person name="Brannstrom I.O."/>
            <person name="Guillou S."/>
            <person name="Cros-Aarteil S."/>
            <person name="Calhoun S."/>
            <person name="Haridas S."/>
            <person name="Kuo A."/>
            <person name="Mondo S."/>
            <person name="Pangilinan J."/>
            <person name="Riley R."/>
            <person name="Labutti K."/>
            <person name="Andreopoulos B."/>
            <person name="Lipzen A."/>
            <person name="Chen C."/>
            <person name="Yanf M."/>
            <person name="Daum C."/>
            <person name="Ng V."/>
            <person name="Clum A."/>
            <person name="Ohm R."/>
            <person name="Martin F."/>
            <person name="Silar P."/>
            <person name="Natvig D."/>
            <person name="Lalanne C."/>
            <person name="Gautier V."/>
            <person name="Ament-Velasquez S.L."/>
            <person name="Kruys A."/>
            <person name="Hutchinson M.I."/>
            <person name="Powell A.J."/>
            <person name="Barry K."/>
            <person name="Miller A.N."/>
            <person name="Grigoriev I.V."/>
            <person name="Debuchy R."/>
            <person name="Gladieux P."/>
            <person name="Thoren M.H."/>
            <person name="Johannesson H."/>
        </authorList>
    </citation>
    <scope>NUCLEOTIDE SEQUENCE</scope>
    <source>
        <strain evidence="2">CBS 731.68</strain>
    </source>
</reference>
<sequence>MAAVGCVCQFFVLTAQLIPLWFKAVSCPAGGHWLVLTSCHTGRIDQSACASGRVGVLALPHQVARWNTAPAFTDAGLPGFLKNLPMGIQTRADFMELCRRQSVLRKSETGPTLRDGSQRRTATAHLATPHHETGPLNHQLPVDVSASPAQILPRTMAMTVSSSGLPSPLGPRQVLVRPFSLRYVASFFRPAMGAVAAFGSRSFQQMLSCSQLSPGSERRTYIKSSTRTAMLHTQGLWTTPWA</sequence>
<evidence type="ECO:0000313" key="2">
    <source>
        <dbReference type="EMBL" id="KAK4129072.1"/>
    </source>
</evidence>
<evidence type="ECO:0008006" key="4">
    <source>
        <dbReference type="Google" id="ProtNLM"/>
    </source>
</evidence>
<evidence type="ECO:0000256" key="1">
    <source>
        <dbReference type="SAM" id="SignalP"/>
    </source>
</evidence>
<dbReference type="EMBL" id="MU853223">
    <property type="protein sequence ID" value="KAK4129072.1"/>
    <property type="molecule type" value="Genomic_DNA"/>
</dbReference>
<name>A0AAN6U9U4_9PEZI</name>
<proteinExistence type="predicted"/>
<keyword evidence="3" id="KW-1185">Reference proteome</keyword>
<keyword evidence="1" id="KW-0732">Signal</keyword>
<accession>A0AAN6U9U4</accession>
<dbReference type="GeneID" id="87828572"/>